<proteinExistence type="inferred from homology"/>
<dbReference type="EMBL" id="JAANQT010001767">
    <property type="protein sequence ID" value="KAG1304024.1"/>
    <property type="molecule type" value="Genomic_DNA"/>
</dbReference>
<dbReference type="InterPro" id="IPR050767">
    <property type="entry name" value="Sel1_AlgK"/>
</dbReference>
<comment type="caution">
    <text evidence="2">The sequence shown here is derived from an EMBL/GenBank/DDBJ whole genome shotgun (WGS) entry which is preliminary data.</text>
</comment>
<dbReference type="InterPro" id="IPR006597">
    <property type="entry name" value="Sel1-like"/>
</dbReference>
<reference evidence="2" key="1">
    <citation type="journal article" date="2020" name="Microb. Genom.">
        <title>Genetic diversity of clinical and environmental Mucorales isolates obtained from an investigation of mucormycosis cases among solid organ transplant recipients.</title>
        <authorList>
            <person name="Nguyen M.H."/>
            <person name="Kaul D."/>
            <person name="Muto C."/>
            <person name="Cheng S.J."/>
            <person name="Richter R.A."/>
            <person name="Bruno V.M."/>
            <person name="Liu G."/>
            <person name="Beyhan S."/>
            <person name="Sundermann A.J."/>
            <person name="Mounaud S."/>
            <person name="Pasculle A.W."/>
            <person name="Nierman W.C."/>
            <person name="Driscoll E."/>
            <person name="Cumbie R."/>
            <person name="Clancy C.J."/>
            <person name="Dupont C.L."/>
        </authorList>
    </citation>
    <scope>NUCLEOTIDE SEQUENCE</scope>
    <source>
        <strain evidence="2">GL11</strain>
    </source>
</reference>
<evidence type="ECO:0000256" key="1">
    <source>
        <dbReference type="ARBA" id="ARBA00038101"/>
    </source>
</evidence>
<sequence length="1634" mass="185828">MTKTILTRMMGLFSSKQKKLQPRSTPQTIKRIENNLLLTHKTIVEPSRMESDTKDVFFNDSNEEGEESDMSRFLKIQGDLPQMDDYLSKMEYYINHAHQHTSDEYSTISSATGSSNITMEEALFSHISSDSRSEITAYSSESLKIAVRAQSPGRSNPTPSDVGQYQIVDLEIPERTENIAALPKIIFDQHLSTATKSNYERYFCNMYTQALYYLSPKNKGYSPAHAFHFFETTAVQGNQVYADLNDRTRMLISFAQYRAGRMLYEAEYTEEDDTYGHHQQQGLIYLLDSKKNGNAHASYILGVYAQECGDLDRACQLYYEASKAGILDAKVSFGIAVLRRRVCSFQIEDAICALIEASNKDHSFASLTLALYYDREQQFQTAMKYCQRVKMSPANPIYGFTKYVIGIIHLKAGNDDAAFQYIAESAEVAHEDGHGAWACLALRKLGVLFLLGVGTPRNPVNAFRWIKKASDRGDEAASIILGQMYTSGLGCPVDRVSAVSLFERHRNNVAAKLSLGLLMMKFNPEYAYQEFLSIINFKSTSYDEENWDMQSIKCEAAVRIAIWTFNGIGGVKRDPYEAVLLLKNLSDQRNYTGAHYWLAWAYLEGVKDQDGSMIVIKNPSKAFEYFLKGAKKNDVKCLYQVGRMVQSGIHEHPQYQKQDAFQFFLKAAQLNHVESQTQVGIYYFNGLAPVCHNLDKAFEYFSLAARHNNTEAILYLADYLVKNNTKNHNINVLQIYHELNRAAAAKNPIAYRMLALVVNSGVDLSVTYESILKKTGDQELWAIYQSSKQEAYNVESRFALRCLWKALELGDHKSGQHLCKLFPKMVEDDVVKTIYTFIASEGPIPGKMSLALAQFLVVCGKKSLALKKYLEVADYQGLSTTAGWSACLEAAKLILVEKQGKARSKSLIFSYLQAMVKYNGKELFLPYFLLARCHEKEICNGCNASLATSFYEKALFHRESHKYASSVTSNNLIEINIRTKLIKSYYTSYQDSKLEEQLNELDALLNGLPSNKQTNENKAELLYYRGLLSLHNANISNNREIARAYLSKSKKFGHILACLELGYLYATMEGEEELADACFFEVEENRSTPINFQGRLTESMVLVRPQKFKNPAEDYPKEFRQMKLAAAITYSLFDMERQAVDWLREISDQPLAQILHLYYKMKDPSNQTAKAIQILSNLMAPFETDHTLDYNARMILSYGQFRLGQCFELGHSVSVDEAAAAEYYNKACAFLKSNEMYEKLAEISEKNGSHNATDLFPTLYNAAHNNKDATFKLAQYYESQATNNSLEKAISHYRKAADLGHAEACYRYAKYRIKKTMETTIRQEGTAASSKIAADYLRLAASKNHDSAFYELGMLELKAGMYEEAIDDLKEADFLNCSEASYQLGELYSTGFIGTIQNQVTFKINQNYETAYDYFMHAYQNNTKHILTIIKLGSFYEQGLYKKQDLAKAKQWYMKALSLRKDDGIAEYALGCLEETNIELSGLAPTNALRKTAYEWFTKSYTLGNRDAKFKVGVYLLHGWVDPHGTETEKRGLEILIEENNDSELKAMIVLAKYFEKKGEYQVAFDYWRNAEMLEDPEALEYIGKCYEEGLLGQDINLEEATSYKQRAIEARKHAKETQCSVMGFKSDYSDERN</sequence>
<comment type="similarity">
    <text evidence="1">Belongs to the sel-1 family.</text>
</comment>
<keyword evidence="3" id="KW-1185">Reference proteome</keyword>
<gene>
    <name evidence="2" type="ORF">G6F64_009565</name>
</gene>
<evidence type="ECO:0000313" key="2">
    <source>
        <dbReference type="EMBL" id="KAG1304024.1"/>
    </source>
</evidence>
<dbReference type="PANTHER" id="PTHR11102:SF147">
    <property type="entry name" value="SEL1L ADAPTOR SUBUNIT OF ERAD E3 UBIQUITIN LIGASE"/>
    <property type="match status" value="1"/>
</dbReference>
<dbReference type="SUPFAM" id="SSF81901">
    <property type="entry name" value="HCP-like"/>
    <property type="match status" value="5"/>
</dbReference>
<dbReference type="Pfam" id="PF08238">
    <property type="entry name" value="Sel1"/>
    <property type="match status" value="12"/>
</dbReference>
<dbReference type="GO" id="GO:0005789">
    <property type="term" value="C:endoplasmic reticulum membrane"/>
    <property type="evidence" value="ECO:0007669"/>
    <property type="project" value="TreeGrafter"/>
</dbReference>
<protein>
    <submittedName>
        <fullName evidence="2">Uncharacterized protein</fullName>
    </submittedName>
</protein>
<dbReference type="Proteomes" id="UP000716291">
    <property type="component" value="Unassembled WGS sequence"/>
</dbReference>
<dbReference type="InterPro" id="IPR011990">
    <property type="entry name" value="TPR-like_helical_dom_sf"/>
</dbReference>
<dbReference type="GO" id="GO:0036503">
    <property type="term" value="P:ERAD pathway"/>
    <property type="evidence" value="ECO:0007669"/>
    <property type="project" value="TreeGrafter"/>
</dbReference>
<evidence type="ECO:0000313" key="3">
    <source>
        <dbReference type="Proteomes" id="UP000716291"/>
    </source>
</evidence>
<organism evidence="2 3">
    <name type="scientific">Rhizopus oryzae</name>
    <name type="common">Mucormycosis agent</name>
    <name type="synonym">Rhizopus arrhizus var. delemar</name>
    <dbReference type="NCBI Taxonomy" id="64495"/>
    <lineage>
        <taxon>Eukaryota</taxon>
        <taxon>Fungi</taxon>
        <taxon>Fungi incertae sedis</taxon>
        <taxon>Mucoromycota</taxon>
        <taxon>Mucoromycotina</taxon>
        <taxon>Mucoromycetes</taxon>
        <taxon>Mucorales</taxon>
        <taxon>Mucorineae</taxon>
        <taxon>Rhizopodaceae</taxon>
        <taxon>Rhizopus</taxon>
    </lineage>
</organism>
<dbReference type="SMART" id="SM00671">
    <property type="entry name" value="SEL1"/>
    <property type="match status" value="15"/>
</dbReference>
<dbReference type="Gene3D" id="1.25.40.10">
    <property type="entry name" value="Tetratricopeptide repeat domain"/>
    <property type="match status" value="6"/>
</dbReference>
<accession>A0A9P6X2Y6</accession>
<dbReference type="OrthoDB" id="2212001at2759"/>
<name>A0A9P6X2Y6_RHIOR</name>
<dbReference type="PANTHER" id="PTHR11102">
    <property type="entry name" value="SEL-1-LIKE PROTEIN"/>
    <property type="match status" value="1"/>
</dbReference>